<reference evidence="11 12" key="1">
    <citation type="submission" date="2014-02" db="EMBL/GenBank/DDBJ databases">
        <title>Draft genome sequence of Lysinibacillus massiliensis CCUG 49529.</title>
        <authorList>
            <person name="Zhang F."/>
            <person name="Wang G."/>
            <person name="Zhang L."/>
        </authorList>
    </citation>
    <scope>NUCLEOTIDE SEQUENCE [LARGE SCALE GENOMIC DNA]</scope>
    <source>
        <strain evidence="11 12">CCUG 49529</strain>
    </source>
</reference>
<dbReference type="Pfam" id="PF02660">
    <property type="entry name" value="G3P_acyltransf"/>
    <property type="match status" value="1"/>
</dbReference>
<dbReference type="EMBL" id="JPVQ01000039">
    <property type="protein sequence ID" value="KGR89627.1"/>
    <property type="molecule type" value="Genomic_DNA"/>
</dbReference>
<dbReference type="RefSeq" id="WP_036178802.1">
    <property type="nucleotide sequence ID" value="NZ_AVCZ01000039.1"/>
</dbReference>
<evidence type="ECO:0000256" key="10">
    <source>
        <dbReference type="HAMAP-Rule" id="MF_01043"/>
    </source>
</evidence>
<sequence>MVIASLAVLIVGYLIGCILGSNIIYILTGVNLKETGSKNAGATNAVITLGWMFGIFVALIDICKAIFALLFVQISLSLYPFSAEEIVVLLYVTGAAVIIGHNFPIHMKFNGGKGTASLIGVLLSLNWKVGLFAIFSFFIISFISNYLIVGVINLYVVLGMLAAMENTIIPLIISIILLCIAIVLHMENFKRIRYGLEPQMSLLYEKRKA</sequence>
<dbReference type="GO" id="GO:0005886">
    <property type="term" value="C:plasma membrane"/>
    <property type="evidence" value="ECO:0007669"/>
    <property type="project" value="UniProtKB-SubCell"/>
</dbReference>
<proteinExistence type="inferred from homology"/>
<dbReference type="HAMAP" id="MF_01043">
    <property type="entry name" value="PlsY"/>
    <property type="match status" value="1"/>
</dbReference>
<feature type="transmembrane region" description="Helical" evidence="10">
    <location>
        <begin position="49"/>
        <end position="74"/>
    </location>
</feature>
<keyword evidence="5 10" id="KW-1133">Transmembrane helix</keyword>
<dbReference type="EC" id="2.3.1.275" evidence="10"/>
<dbReference type="GO" id="GO:0008654">
    <property type="term" value="P:phospholipid biosynthetic process"/>
    <property type="evidence" value="ECO:0007669"/>
    <property type="project" value="UniProtKB-UniRule"/>
</dbReference>
<evidence type="ECO:0000256" key="7">
    <source>
        <dbReference type="ARBA" id="ARBA00023136"/>
    </source>
</evidence>
<gene>
    <name evidence="10" type="primary">plsY</name>
    <name evidence="11" type="ORF">CD30_16190</name>
</gene>
<keyword evidence="12" id="KW-1185">Reference proteome</keyword>
<comment type="subunit">
    <text evidence="10">Probably interacts with PlsX.</text>
</comment>
<keyword evidence="6 10" id="KW-0443">Lipid metabolism</keyword>
<evidence type="ECO:0000256" key="9">
    <source>
        <dbReference type="ARBA" id="ARBA00023264"/>
    </source>
</evidence>
<keyword evidence="2 10" id="KW-0444">Lipid biosynthesis</keyword>
<dbReference type="eggNOG" id="COG0344">
    <property type="taxonomic scope" value="Bacteria"/>
</dbReference>
<comment type="similarity">
    <text evidence="10">Belongs to the PlsY family.</text>
</comment>
<dbReference type="PANTHER" id="PTHR30309">
    <property type="entry name" value="INNER MEMBRANE PROTEIN YGIH"/>
    <property type="match status" value="1"/>
</dbReference>
<keyword evidence="8 10" id="KW-0594">Phospholipid biosynthesis</keyword>
<dbReference type="PANTHER" id="PTHR30309:SF0">
    <property type="entry name" value="GLYCEROL-3-PHOSPHATE ACYLTRANSFERASE-RELATED"/>
    <property type="match status" value="1"/>
</dbReference>
<protein>
    <recommendedName>
        <fullName evidence="10">Glycerol-3-phosphate acyltransferase</fullName>
    </recommendedName>
    <alternativeName>
        <fullName evidence="10">Acyl-PO4 G3P acyltransferase</fullName>
    </alternativeName>
    <alternativeName>
        <fullName evidence="10">Acyl-phosphate--glycerol-3-phosphate acyltransferase</fullName>
    </alternativeName>
    <alternativeName>
        <fullName evidence="10">G3P acyltransferase</fullName>
        <shortName evidence="10">GPAT</shortName>
        <ecNumber evidence="10">2.3.1.275</ecNumber>
    </alternativeName>
    <alternativeName>
        <fullName evidence="10">Lysophosphatidic acid synthase</fullName>
        <shortName evidence="10">LPA synthase</shortName>
    </alternativeName>
</protein>
<evidence type="ECO:0000256" key="3">
    <source>
        <dbReference type="ARBA" id="ARBA00022679"/>
    </source>
</evidence>
<comment type="pathway">
    <text evidence="10">Lipid metabolism; phospholipid metabolism.</text>
</comment>
<feature type="transmembrane region" description="Helical" evidence="10">
    <location>
        <begin position="6"/>
        <end position="28"/>
    </location>
</feature>
<dbReference type="Proteomes" id="UP000030595">
    <property type="component" value="Unassembled WGS sequence"/>
</dbReference>
<evidence type="ECO:0000256" key="4">
    <source>
        <dbReference type="ARBA" id="ARBA00022692"/>
    </source>
</evidence>
<evidence type="ECO:0000256" key="2">
    <source>
        <dbReference type="ARBA" id="ARBA00022516"/>
    </source>
</evidence>
<keyword evidence="3 10" id="KW-0808">Transferase</keyword>
<keyword evidence="1 10" id="KW-1003">Cell membrane</keyword>
<comment type="function">
    <text evidence="10">Catalyzes the transfer of an acyl group from acyl-phosphate (acyl-PO(4)) to glycerol-3-phosphate (G3P) to form lysophosphatidic acid (LPA). This enzyme utilizes acyl-phosphate as fatty acyl donor, but not acyl-CoA or acyl-ACP.</text>
</comment>
<comment type="subcellular location">
    <subcellularLocation>
        <location evidence="10">Cell membrane</location>
        <topology evidence="10">Multi-pass membrane protein</topology>
    </subcellularLocation>
</comment>
<keyword evidence="4 10" id="KW-0812">Transmembrane</keyword>
<keyword evidence="7 10" id="KW-0472">Membrane</keyword>
<dbReference type="AlphaFoldDB" id="A0A0A3JRH5"/>
<feature type="transmembrane region" description="Helical" evidence="10">
    <location>
        <begin position="86"/>
        <end position="105"/>
    </location>
</feature>
<dbReference type="InterPro" id="IPR003811">
    <property type="entry name" value="G3P_acylTferase_PlsY"/>
</dbReference>
<comment type="catalytic activity">
    <reaction evidence="10">
        <text>an acyl phosphate + sn-glycerol 3-phosphate = a 1-acyl-sn-glycero-3-phosphate + phosphate</text>
        <dbReference type="Rhea" id="RHEA:34075"/>
        <dbReference type="ChEBI" id="CHEBI:43474"/>
        <dbReference type="ChEBI" id="CHEBI:57597"/>
        <dbReference type="ChEBI" id="CHEBI:57970"/>
        <dbReference type="ChEBI" id="CHEBI:59918"/>
        <dbReference type="EC" id="2.3.1.275"/>
    </reaction>
</comment>
<feature type="transmembrane region" description="Helical" evidence="10">
    <location>
        <begin position="168"/>
        <end position="186"/>
    </location>
</feature>
<organism evidence="11 12">
    <name type="scientific">Ureibacillus massiliensis 4400831 = CIP 108448 = CCUG 49529</name>
    <dbReference type="NCBI Taxonomy" id="1211035"/>
    <lineage>
        <taxon>Bacteria</taxon>
        <taxon>Bacillati</taxon>
        <taxon>Bacillota</taxon>
        <taxon>Bacilli</taxon>
        <taxon>Bacillales</taxon>
        <taxon>Caryophanaceae</taxon>
        <taxon>Ureibacillus</taxon>
    </lineage>
</organism>
<evidence type="ECO:0000313" key="11">
    <source>
        <dbReference type="EMBL" id="KGR89627.1"/>
    </source>
</evidence>
<keyword evidence="9 10" id="KW-1208">Phospholipid metabolism</keyword>
<evidence type="ECO:0000256" key="6">
    <source>
        <dbReference type="ARBA" id="ARBA00023098"/>
    </source>
</evidence>
<evidence type="ECO:0000313" key="12">
    <source>
        <dbReference type="Proteomes" id="UP000030595"/>
    </source>
</evidence>
<evidence type="ECO:0000256" key="1">
    <source>
        <dbReference type="ARBA" id="ARBA00022475"/>
    </source>
</evidence>
<comment type="caution">
    <text evidence="11">The sequence shown here is derived from an EMBL/GenBank/DDBJ whole genome shotgun (WGS) entry which is preliminary data.</text>
</comment>
<evidence type="ECO:0000256" key="5">
    <source>
        <dbReference type="ARBA" id="ARBA00022989"/>
    </source>
</evidence>
<accession>A0A0A3JRH5</accession>
<dbReference type="OrthoDB" id="9777124at2"/>
<evidence type="ECO:0000256" key="8">
    <source>
        <dbReference type="ARBA" id="ARBA00023209"/>
    </source>
</evidence>
<dbReference type="SMART" id="SM01207">
    <property type="entry name" value="G3P_acyltransf"/>
    <property type="match status" value="1"/>
</dbReference>
<name>A0A0A3JRH5_9BACL</name>
<dbReference type="UniPathway" id="UPA00085"/>
<feature type="transmembrane region" description="Helical" evidence="10">
    <location>
        <begin position="125"/>
        <end position="148"/>
    </location>
</feature>
<dbReference type="GO" id="GO:0043772">
    <property type="term" value="F:acyl-phosphate glycerol-3-phosphate acyltransferase activity"/>
    <property type="evidence" value="ECO:0007669"/>
    <property type="project" value="UniProtKB-UniRule"/>
</dbReference>